<organism evidence="5 6">
    <name type="scientific">Algoriphagus oliviformis</name>
    <dbReference type="NCBI Taxonomy" id="2811231"/>
    <lineage>
        <taxon>Bacteria</taxon>
        <taxon>Pseudomonadati</taxon>
        <taxon>Bacteroidota</taxon>
        <taxon>Cytophagia</taxon>
        <taxon>Cytophagales</taxon>
        <taxon>Cyclobacteriaceae</taxon>
        <taxon>Algoriphagus</taxon>
    </lineage>
</organism>
<evidence type="ECO:0000256" key="1">
    <source>
        <dbReference type="ARBA" id="ARBA00000085"/>
    </source>
</evidence>
<evidence type="ECO:0000313" key="6">
    <source>
        <dbReference type="Proteomes" id="UP000664317"/>
    </source>
</evidence>
<dbReference type="SUPFAM" id="SSF51206">
    <property type="entry name" value="cAMP-binding domain-like"/>
    <property type="match status" value="1"/>
</dbReference>
<dbReference type="Gene3D" id="1.10.287.130">
    <property type="match status" value="1"/>
</dbReference>
<dbReference type="PRINTS" id="PR00344">
    <property type="entry name" value="BCTRLSENSOR"/>
</dbReference>
<dbReference type="Gene3D" id="3.30.565.10">
    <property type="entry name" value="Histidine kinase-like ATPase, C-terminal domain"/>
    <property type="match status" value="1"/>
</dbReference>
<dbReference type="InterPro" id="IPR036890">
    <property type="entry name" value="HATPase_C_sf"/>
</dbReference>
<dbReference type="InterPro" id="IPR004358">
    <property type="entry name" value="Sig_transdc_His_kin-like_C"/>
</dbReference>
<evidence type="ECO:0000313" key="5">
    <source>
        <dbReference type="EMBL" id="MBN7811121.1"/>
    </source>
</evidence>
<feature type="domain" description="Cyclic nucleotide-binding" evidence="3">
    <location>
        <begin position="17"/>
        <end position="136"/>
    </location>
</feature>
<evidence type="ECO:0000259" key="3">
    <source>
        <dbReference type="PROSITE" id="PS50042"/>
    </source>
</evidence>
<evidence type="ECO:0000256" key="2">
    <source>
        <dbReference type="ARBA" id="ARBA00012438"/>
    </source>
</evidence>
<evidence type="ECO:0000259" key="4">
    <source>
        <dbReference type="PROSITE" id="PS50109"/>
    </source>
</evidence>
<dbReference type="InterPro" id="IPR014710">
    <property type="entry name" value="RmlC-like_jellyroll"/>
</dbReference>
<feature type="domain" description="Histidine kinase" evidence="4">
    <location>
        <begin position="286"/>
        <end position="468"/>
    </location>
</feature>
<dbReference type="PROSITE" id="PS50109">
    <property type="entry name" value="HIS_KIN"/>
    <property type="match status" value="1"/>
</dbReference>
<dbReference type="EC" id="2.7.13.3" evidence="2"/>
<dbReference type="Gene3D" id="2.60.120.10">
    <property type="entry name" value="Jelly Rolls"/>
    <property type="match status" value="1"/>
</dbReference>
<dbReference type="PANTHER" id="PTHR43065:SF48">
    <property type="entry name" value="HISTIDINE KINASE"/>
    <property type="match status" value="1"/>
</dbReference>
<dbReference type="CDD" id="cd00038">
    <property type="entry name" value="CAP_ED"/>
    <property type="match status" value="1"/>
</dbReference>
<comment type="caution">
    <text evidence="5">The sequence shown here is derived from an EMBL/GenBank/DDBJ whole genome shotgun (WGS) entry which is preliminary data.</text>
</comment>
<dbReference type="PROSITE" id="PS50042">
    <property type="entry name" value="CNMP_BINDING_3"/>
    <property type="match status" value="1"/>
</dbReference>
<dbReference type="RefSeq" id="WP_206577904.1">
    <property type="nucleotide sequence ID" value="NZ_JAFKCT010000003.1"/>
</dbReference>
<protein>
    <recommendedName>
        <fullName evidence="2">histidine kinase</fullName>
        <ecNumber evidence="2">2.7.13.3</ecNumber>
    </recommendedName>
</protein>
<gene>
    <name evidence="5" type="ORF">J0A68_09145</name>
</gene>
<dbReference type="Proteomes" id="UP000664317">
    <property type="component" value="Unassembled WGS sequence"/>
</dbReference>
<dbReference type="InterPro" id="IPR000595">
    <property type="entry name" value="cNMP-bd_dom"/>
</dbReference>
<keyword evidence="6" id="KW-1185">Reference proteome</keyword>
<dbReference type="InterPro" id="IPR003594">
    <property type="entry name" value="HATPase_dom"/>
</dbReference>
<dbReference type="SMART" id="SM00387">
    <property type="entry name" value="HATPase_c"/>
    <property type="match status" value="1"/>
</dbReference>
<dbReference type="PANTHER" id="PTHR43065">
    <property type="entry name" value="SENSOR HISTIDINE KINASE"/>
    <property type="match status" value="1"/>
</dbReference>
<dbReference type="InterPro" id="IPR005467">
    <property type="entry name" value="His_kinase_dom"/>
</dbReference>
<dbReference type="EMBL" id="JAFKCT010000003">
    <property type="protein sequence ID" value="MBN7811121.1"/>
    <property type="molecule type" value="Genomic_DNA"/>
</dbReference>
<dbReference type="InterPro" id="IPR018490">
    <property type="entry name" value="cNMP-bd_dom_sf"/>
</dbReference>
<name>A0ABS3C3F9_9BACT</name>
<proteinExistence type="predicted"/>
<dbReference type="Pfam" id="PF02518">
    <property type="entry name" value="HATPase_c"/>
    <property type="match status" value="1"/>
</dbReference>
<sequence>MGSEVKRDFGVLRENPDLRDVPDEELNWLLENSQSGKLEIGQALPESFSPNDHLIFVLDGTLEEAEAAAGNYKSLKNYGKGDILGRLPFSKEDSTPPRLQASSAAKLLAFPRSLFPSLTSQCPQLTEALVQLMVTRSRTFSPNSLLADKMATLGKLTAGLTHELNHPITAIQRDNAELGRILLKDNLVKLLVIEADLGEGEKTKLEEAIARWSQSARPSSMTASEIQKTEKTWSRQLADWGAKTSEDAAEAFTDHSIDPEEMRQWVEKIDRDKLDSWLDVLACILQARALASNIDRAVSRVSGLIRRVKTFSHFDRAPVRTKLDLLSGIEDSLALLQHRIKASGVEVALSHPDSPALVEGIAGELSQVWTNLIVNALDAIEKSPSPRLRIEILQGKAHTAVKISDNGPGIPSELQSRIFQPFFTTKAAGVGTGMGLDLIRQIVERHGGAISLDSRPGETTFEIQLPLS</sequence>
<dbReference type="SUPFAM" id="SSF55874">
    <property type="entry name" value="ATPase domain of HSP90 chaperone/DNA topoisomerase II/histidine kinase"/>
    <property type="match status" value="1"/>
</dbReference>
<accession>A0ABS3C3F9</accession>
<comment type="catalytic activity">
    <reaction evidence="1">
        <text>ATP + protein L-histidine = ADP + protein N-phospho-L-histidine.</text>
        <dbReference type="EC" id="2.7.13.3"/>
    </reaction>
</comment>
<reference evidence="5 6" key="1">
    <citation type="submission" date="2021-03" db="EMBL/GenBank/DDBJ databases">
        <title>novel species isolated from a fishpond in China.</title>
        <authorList>
            <person name="Lu H."/>
            <person name="Cai Z."/>
        </authorList>
    </citation>
    <scope>NUCLEOTIDE SEQUENCE [LARGE SCALE GENOMIC DNA]</scope>
    <source>
        <strain evidence="5 6">H41</strain>
    </source>
</reference>